<protein>
    <submittedName>
        <fullName evidence="8">E3 ubiquitin-protein ligase NEURL3-like</fullName>
    </submittedName>
</protein>
<dbReference type="SMART" id="SM00588">
    <property type="entry name" value="NEUZ"/>
    <property type="match status" value="1"/>
</dbReference>
<keyword evidence="2 4" id="KW-0863">Zinc-finger</keyword>
<sequence length="296" mass="33023">MRKIKELTNGHKCGGRCLGPLTFHTEAVGKLVTLSQNALRASRDVSSFRHGLVFSNRPVVKREKVYLRVERCIMAWHGAIRVGFTNVPPGSTILPSLAIPDLTDQPGYTAMLVPEETCFPGSEIKFWIESDGLLTVRAPNGLKHTAQSVNLDLNRPMWALIDVYGQTATVLLLGSKKKDPFGFHRSSCPLPHTPPNPTECGYVAITDDLVKNIELRKRTEKTRENTKNCPLPCLDNRSNTELETECVVCFSQRADTLLSCGHICMCLQCATRVYDQFGRCPLCRREILGLQECVTH</sequence>
<feature type="domain" description="RING-type" evidence="5">
    <location>
        <begin position="246"/>
        <end position="284"/>
    </location>
</feature>
<dbReference type="Proteomes" id="UP000504632">
    <property type="component" value="Chromosome 1"/>
</dbReference>
<evidence type="ECO:0000256" key="3">
    <source>
        <dbReference type="ARBA" id="ARBA00022833"/>
    </source>
</evidence>
<dbReference type="Gene3D" id="3.30.40.10">
    <property type="entry name" value="Zinc/RING finger domain, C3HC4 (zinc finger)"/>
    <property type="match status" value="1"/>
</dbReference>
<dbReference type="InterPro" id="IPR001841">
    <property type="entry name" value="Znf_RING"/>
</dbReference>
<keyword evidence="3" id="KW-0862">Zinc</keyword>
<name>A0A6J2UPB9_CHACN</name>
<dbReference type="GeneID" id="115805746"/>
<dbReference type="OrthoDB" id="6078042at2759"/>
<evidence type="ECO:0000259" key="6">
    <source>
        <dbReference type="PROSITE" id="PS51065"/>
    </source>
</evidence>
<accession>A0A6J2UPB9</accession>
<dbReference type="InParanoid" id="A0A6J2UPB9"/>
<dbReference type="AlphaFoldDB" id="A0A6J2UPB9"/>
<dbReference type="PROSITE" id="PS51065">
    <property type="entry name" value="NHR"/>
    <property type="match status" value="1"/>
</dbReference>
<evidence type="ECO:0000256" key="2">
    <source>
        <dbReference type="ARBA" id="ARBA00022771"/>
    </source>
</evidence>
<dbReference type="PANTHER" id="PTHR12429">
    <property type="entry name" value="NEURALIZED"/>
    <property type="match status" value="1"/>
</dbReference>
<dbReference type="InterPro" id="IPR037962">
    <property type="entry name" value="Neuralized"/>
</dbReference>
<proteinExistence type="predicted"/>
<keyword evidence="7" id="KW-1185">Reference proteome</keyword>
<dbReference type="SUPFAM" id="SSF57850">
    <property type="entry name" value="RING/U-box"/>
    <property type="match status" value="1"/>
</dbReference>
<dbReference type="PANTHER" id="PTHR12429:SF36">
    <property type="entry name" value="E3 UBIQUITIN-PROTEIN LIGASE NEURL3"/>
    <property type="match status" value="1"/>
</dbReference>
<evidence type="ECO:0000259" key="5">
    <source>
        <dbReference type="PROSITE" id="PS50089"/>
    </source>
</evidence>
<organism evidence="7 8">
    <name type="scientific">Chanos chanos</name>
    <name type="common">Milkfish</name>
    <name type="synonym">Mugil chanos</name>
    <dbReference type="NCBI Taxonomy" id="29144"/>
    <lineage>
        <taxon>Eukaryota</taxon>
        <taxon>Metazoa</taxon>
        <taxon>Chordata</taxon>
        <taxon>Craniata</taxon>
        <taxon>Vertebrata</taxon>
        <taxon>Euteleostomi</taxon>
        <taxon>Actinopterygii</taxon>
        <taxon>Neopterygii</taxon>
        <taxon>Teleostei</taxon>
        <taxon>Ostariophysi</taxon>
        <taxon>Gonorynchiformes</taxon>
        <taxon>Chanidae</taxon>
        <taxon>Chanos</taxon>
    </lineage>
</organism>
<evidence type="ECO:0000313" key="7">
    <source>
        <dbReference type="Proteomes" id="UP000504632"/>
    </source>
</evidence>
<dbReference type="InterPro" id="IPR006573">
    <property type="entry name" value="NHR_dom"/>
</dbReference>
<keyword evidence="1" id="KW-0479">Metal-binding</keyword>
<dbReference type="RefSeq" id="XP_030622285.1">
    <property type="nucleotide sequence ID" value="XM_030766425.1"/>
</dbReference>
<dbReference type="Pfam" id="PF13920">
    <property type="entry name" value="zf-C3HC4_3"/>
    <property type="match status" value="1"/>
</dbReference>
<dbReference type="PROSITE" id="PS50089">
    <property type="entry name" value="ZF_RING_2"/>
    <property type="match status" value="1"/>
</dbReference>
<evidence type="ECO:0000256" key="4">
    <source>
        <dbReference type="PROSITE-ProRule" id="PRU00175"/>
    </source>
</evidence>
<dbReference type="Pfam" id="PF07177">
    <property type="entry name" value="Neuralized"/>
    <property type="match status" value="1"/>
</dbReference>
<dbReference type="Gene3D" id="2.60.120.920">
    <property type="match status" value="1"/>
</dbReference>
<gene>
    <name evidence="8" type="primary">LOC115805746</name>
</gene>
<dbReference type="InterPro" id="IPR013083">
    <property type="entry name" value="Znf_RING/FYVE/PHD"/>
</dbReference>
<evidence type="ECO:0000313" key="8">
    <source>
        <dbReference type="RefSeq" id="XP_030622285.1"/>
    </source>
</evidence>
<dbReference type="GO" id="GO:0008270">
    <property type="term" value="F:zinc ion binding"/>
    <property type="evidence" value="ECO:0007669"/>
    <property type="project" value="UniProtKB-KW"/>
</dbReference>
<reference evidence="8" key="1">
    <citation type="submission" date="2025-08" db="UniProtKB">
        <authorList>
            <consortium name="RefSeq"/>
        </authorList>
    </citation>
    <scope>IDENTIFICATION</scope>
</reference>
<evidence type="ECO:0000256" key="1">
    <source>
        <dbReference type="ARBA" id="ARBA00022723"/>
    </source>
</evidence>
<feature type="domain" description="NHR" evidence="6">
    <location>
        <begin position="20"/>
        <end position="175"/>
    </location>
</feature>
<dbReference type="InterPro" id="IPR043136">
    <property type="entry name" value="B30.2/SPRY_sf"/>
</dbReference>